<name>A0A834AYW9_9CHIR</name>
<comment type="caution">
    <text evidence="1">The sequence shown here is derived from an EMBL/GenBank/DDBJ whole genome shotgun (WGS) entry which is preliminary data.</text>
</comment>
<accession>A0A834AYW9</accession>
<sequence length="148" mass="16949">MGILGLRFLASTYTRLFITLAHLSSDFCLPAFCLHHHQNALVKHLLTCVERSQDEHPTKALLLRDTVWSGQHQGTCTFRQTRCPLVFCGPSLFEALSRPLQWYERESCHNPHLHMRELAMCYDLICVPPSLNVKVLTSSTSEGDLVWR</sequence>
<reference evidence="1 2" key="1">
    <citation type="journal article" date="2020" name="Nature">
        <title>Six reference-quality genomes reveal evolution of bat adaptations.</title>
        <authorList>
            <person name="Jebb D."/>
            <person name="Huang Z."/>
            <person name="Pippel M."/>
            <person name="Hughes G.M."/>
            <person name="Lavrichenko K."/>
            <person name="Devanna P."/>
            <person name="Winkler S."/>
            <person name="Jermiin L.S."/>
            <person name="Skirmuntt E.C."/>
            <person name="Katzourakis A."/>
            <person name="Burkitt-Gray L."/>
            <person name="Ray D.A."/>
            <person name="Sullivan K.A.M."/>
            <person name="Roscito J.G."/>
            <person name="Kirilenko B.M."/>
            <person name="Davalos L.M."/>
            <person name="Corthals A.P."/>
            <person name="Power M.L."/>
            <person name="Jones G."/>
            <person name="Ransome R.D."/>
            <person name="Dechmann D.K.N."/>
            <person name="Locatelli A.G."/>
            <person name="Puechmaille S.J."/>
            <person name="Fedrigo O."/>
            <person name="Jarvis E.D."/>
            <person name="Hiller M."/>
            <person name="Vernes S.C."/>
            <person name="Myers E.W."/>
            <person name="Teeling E.C."/>
        </authorList>
    </citation>
    <scope>NUCLEOTIDE SEQUENCE [LARGE SCALE GENOMIC DNA]</scope>
    <source>
        <strain evidence="1">Bat1K_MPI-CBG_1</strain>
    </source>
</reference>
<evidence type="ECO:0000313" key="2">
    <source>
        <dbReference type="Proteomes" id="UP000664940"/>
    </source>
</evidence>
<evidence type="ECO:0000313" key="1">
    <source>
        <dbReference type="EMBL" id="KAF6119788.1"/>
    </source>
</evidence>
<organism evidence="1 2">
    <name type="scientific">Phyllostomus discolor</name>
    <name type="common">pale spear-nosed bat</name>
    <dbReference type="NCBI Taxonomy" id="89673"/>
    <lineage>
        <taxon>Eukaryota</taxon>
        <taxon>Metazoa</taxon>
        <taxon>Chordata</taxon>
        <taxon>Craniata</taxon>
        <taxon>Vertebrata</taxon>
        <taxon>Euteleostomi</taxon>
        <taxon>Mammalia</taxon>
        <taxon>Eutheria</taxon>
        <taxon>Laurasiatheria</taxon>
        <taxon>Chiroptera</taxon>
        <taxon>Yangochiroptera</taxon>
        <taxon>Phyllostomidae</taxon>
        <taxon>Phyllostominae</taxon>
        <taxon>Phyllostomus</taxon>
    </lineage>
</organism>
<protein>
    <submittedName>
        <fullName evidence="1">Uncharacterized protein</fullName>
    </submittedName>
</protein>
<dbReference type="EMBL" id="JABVXQ010000003">
    <property type="protein sequence ID" value="KAF6119788.1"/>
    <property type="molecule type" value="Genomic_DNA"/>
</dbReference>
<dbReference type="AlphaFoldDB" id="A0A834AYW9"/>
<dbReference type="Proteomes" id="UP000664940">
    <property type="component" value="Unassembled WGS sequence"/>
</dbReference>
<gene>
    <name evidence="1" type="ORF">HJG60_010194</name>
</gene>
<proteinExistence type="predicted"/>